<accession>A0A139QTZ7</accession>
<dbReference type="InterPro" id="IPR027417">
    <property type="entry name" value="P-loop_NTPase"/>
</dbReference>
<dbReference type="PANTHER" id="PTHR43394:SF1">
    <property type="entry name" value="ATP-BINDING CASSETTE SUB-FAMILY B MEMBER 10, MITOCHONDRIAL"/>
    <property type="match status" value="1"/>
</dbReference>
<evidence type="ECO:0000313" key="1">
    <source>
        <dbReference type="EMBL" id="KXU05821.1"/>
    </source>
</evidence>
<dbReference type="Proteomes" id="UP000071927">
    <property type="component" value="Unassembled WGS sequence"/>
</dbReference>
<protein>
    <submittedName>
        <fullName evidence="1">Putative ABC transporter (ATP-binding protein)</fullName>
    </submittedName>
</protein>
<comment type="caution">
    <text evidence="1">The sequence shown here is derived from an EMBL/GenBank/DDBJ whole genome shotgun (WGS) entry which is preliminary data.</text>
</comment>
<keyword evidence="1" id="KW-0547">Nucleotide-binding</keyword>
<proteinExistence type="predicted"/>
<reference evidence="1 2" key="1">
    <citation type="submission" date="2016-01" db="EMBL/GenBank/DDBJ databases">
        <title>Highly variable Streptococcus oralis are common among viridans streptococci isolated from primates.</title>
        <authorList>
            <person name="Denapaite D."/>
            <person name="Rieger M."/>
            <person name="Koendgen S."/>
            <person name="Brueckner R."/>
            <person name="Ochigava I."/>
            <person name="Kappeler P."/>
            <person name="Maetz-Rensing K."/>
            <person name="Leendertz F."/>
            <person name="Hakenbeck R."/>
        </authorList>
    </citation>
    <scope>NUCLEOTIDE SEQUENCE [LARGE SCALE GENOMIC DNA]</scope>
    <source>
        <strain evidence="1 2">DD03</strain>
    </source>
</reference>
<dbReference type="SUPFAM" id="SSF52540">
    <property type="entry name" value="P-loop containing nucleoside triphosphate hydrolases"/>
    <property type="match status" value="1"/>
</dbReference>
<dbReference type="AlphaFoldDB" id="A0A139QTZ7"/>
<gene>
    <name evidence="1" type="ORF">SGADD03_01604</name>
</gene>
<dbReference type="Gene3D" id="3.40.50.300">
    <property type="entry name" value="P-loop containing nucleotide triphosphate hydrolases"/>
    <property type="match status" value="1"/>
</dbReference>
<dbReference type="GO" id="GO:0005524">
    <property type="term" value="F:ATP binding"/>
    <property type="evidence" value="ECO:0007669"/>
    <property type="project" value="UniProtKB-KW"/>
</dbReference>
<dbReference type="InterPro" id="IPR039421">
    <property type="entry name" value="Type_1_exporter"/>
</dbReference>
<evidence type="ECO:0000313" key="2">
    <source>
        <dbReference type="Proteomes" id="UP000071927"/>
    </source>
</evidence>
<dbReference type="GO" id="GO:0015421">
    <property type="term" value="F:ABC-type oligopeptide transporter activity"/>
    <property type="evidence" value="ECO:0007669"/>
    <property type="project" value="TreeGrafter"/>
</dbReference>
<keyword evidence="1" id="KW-0067">ATP-binding</keyword>
<dbReference type="PANTHER" id="PTHR43394">
    <property type="entry name" value="ATP-DEPENDENT PERMEASE MDL1, MITOCHONDRIAL"/>
    <property type="match status" value="1"/>
</dbReference>
<name>A0A139QTZ7_9STRE</name>
<dbReference type="EMBL" id="LQXV01000293">
    <property type="protein sequence ID" value="KXU05821.1"/>
    <property type="molecule type" value="Genomic_DNA"/>
</dbReference>
<dbReference type="PATRIC" id="fig|315405.12.peg.1891"/>
<sequence length="116" mass="13042">MVGENGNLLSPGQRQQIICARALLAKRPIYIFDEMTSSIDSENEQLLYDYIKLTAQNAIVLVISHKMKQVLQAEQVLFIDSKRTISLGRPEALLTTNAEFKKLVSTQEKLEAILHG</sequence>
<organism evidence="1 2">
    <name type="scientific">Streptococcus gallolyticus</name>
    <dbReference type="NCBI Taxonomy" id="315405"/>
    <lineage>
        <taxon>Bacteria</taxon>
        <taxon>Bacillati</taxon>
        <taxon>Bacillota</taxon>
        <taxon>Bacilli</taxon>
        <taxon>Lactobacillales</taxon>
        <taxon>Streptococcaceae</taxon>
        <taxon>Streptococcus</taxon>
    </lineage>
</organism>